<comment type="caution">
    <text evidence="2">The sequence shown here is derived from an EMBL/GenBank/DDBJ whole genome shotgun (WGS) entry which is preliminary data.</text>
</comment>
<name>Q08TE4_STIAD</name>
<sequence length="250" mass="25005">MTGRSQPLRRVYPLRDGNFCPTLYAGGMSFLRFAVMVVLLAPFAGFADSSDPRALSPPPLVSSQESGESSPSAALFPHPVESSLPPEPAPLAARLMLELLSGTVGGLGLGAAGLFLGLGLVSCNGEYFGCGFFLFVPAGVGILIGAPLGVYGAGKLLRGQGAFWSSFLGAFVGTGLGLFAGLASQSDVALLLGLAGGPVVGGIVGFELSHAANWPPARLGAAPPEPGVSLLPVLAAVPGGGLFGGLAGRF</sequence>
<dbReference type="AlphaFoldDB" id="Q08TE4"/>
<dbReference type="EMBL" id="AAMD01000148">
    <property type="protein sequence ID" value="EAU63731.1"/>
    <property type="molecule type" value="Genomic_DNA"/>
</dbReference>
<gene>
    <name evidence="2" type="ORF">STIAU_0844</name>
</gene>
<protein>
    <submittedName>
        <fullName evidence="2">Uncharacterized protein</fullName>
    </submittedName>
</protein>
<feature type="transmembrane region" description="Helical" evidence="1">
    <location>
        <begin position="128"/>
        <end position="150"/>
    </location>
</feature>
<keyword evidence="1" id="KW-0472">Membrane</keyword>
<evidence type="ECO:0000313" key="2">
    <source>
        <dbReference type="EMBL" id="EAU63731.1"/>
    </source>
</evidence>
<evidence type="ECO:0000313" key="3">
    <source>
        <dbReference type="Proteomes" id="UP000032702"/>
    </source>
</evidence>
<keyword evidence="1" id="KW-1133">Transmembrane helix</keyword>
<dbReference type="Proteomes" id="UP000032702">
    <property type="component" value="Unassembled WGS sequence"/>
</dbReference>
<keyword evidence="1" id="KW-0812">Transmembrane</keyword>
<feature type="transmembrane region" description="Helical" evidence="1">
    <location>
        <begin position="21"/>
        <end position="47"/>
    </location>
</feature>
<organism evidence="2 3">
    <name type="scientific">Stigmatella aurantiaca (strain DW4/3-1)</name>
    <dbReference type="NCBI Taxonomy" id="378806"/>
    <lineage>
        <taxon>Bacteria</taxon>
        <taxon>Pseudomonadati</taxon>
        <taxon>Myxococcota</taxon>
        <taxon>Myxococcia</taxon>
        <taxon>Myxococcales</taxon>
        <taxon>Cystobacterineae</taxon>
        <taxon>Archangiaceae</taxon>
        <taxon>Stigmatella</taxon>
    </lineage>
</organism>
<reference evidence="2 3" key="1">
    <citation type="submission" date="2006-04" db="EMBL/GenBank/DDBJ databases">
        <authorList>
            <person name="Nierman W.C."/>
        </authorList>
    </citation>
    <scope>NUCLEOTIDE SEQUENCE [LARGE SCALE GENOMIC DNA]</scope>
    <source>
        <strain evidence="2 3">DW4/3-1</strain>
    </source>
</reference>
<evidence type="ECO:0000256" key="1">
    <source>
        <dbReference type="SAM" id="Phobius"/>
    </source>
</evidence>
<accession>Q08TE4</accession>
<feature type="transmembrane region" description="Helical" evidence="1">
    <location>
        <begin position="228"/>
        <end position="248"/>
    </location>
</feature>
<feature type="transmembrane region" description="Helical" evidence="1">
    <location>
        <begin position="189"/>
        <end position="208"/>
    </location>
</feature>
<feature type="transmembrane region" description="Helical" evidence="1">
    <location>
        <begin position="99"/>
        <end position="121"/>
    </location>
</feature>
<proteinExistence type="predicted"/>
<feature type="transmembrane region" description="Helical" evidence="1">
    <location>
        <begin position="162"/>
        <end position="182"/>
    </location>
</feature>